<reference evidence="2" key="1">
    <citation type="submission" date="2022-11" db="UniProtKB">
        <authorList>
            <consortium name="WormBaseParasite"/>
        </authorList>
    </citation>
    <scope>IDENTIFICATION</scope>
</reference>
<sequence>MLFACTSSVHHNSLSLTPNSCRKSMVLNGTTSSSNGVASTDHTVIKNNYINSNGNGNGIYQVSNNTSNNDYPTYNGTVSRRSVINGSSPYKGSIRVGQNASNKLMNGSARNSISSYSSSFNNSSNGYENGTSRTTRQSPTRQHSNSPTSITSEDSTVVVRMIPDSQDRFGFNVSGGYDRGYPVIVSRVVSGSPADRCHPRLNVGDMVLKINGQDISLWPYERVVSCIRNIRTSTQHGEITLTIKPNVYRCGEVDDSDQQSQSAPEVMHVAETVPRSDKLAQSLLILKETLDAGKIVRQFEQLYRKKPGLAMNDSRLTSNITKNRYRDVVPYDSTRVKLERAPSGDYINANHVNMEIPSSGIVNRYIACQGPLANTSGDFWYMVWEQGCTTIAMLTTLVEKGRVKCHQYWPSRKETLDYGNLQITNVSERIESHGHYREFAIRNKSTREERRVTQMQYTAWPDHGVPDSPKHFIDFVAEVRRARNGSLDPIIVHCSAGIGRTGVLILMETASCLIEANEPEQYVFVCESILRAYKEDIIRPLAEYQKCR</sequence>
<evidence type="ECO:0000313" key="1">
    <source>
        <dbReference type="Proteomes" id="UP000887579"/>
    </source>
</evidence>
<accession>A0AC34F687</accession>
<protein>
    <submittedName>
        <fullName evidence="2">Uncharacterized protein</fullName>
    </submittedName>
</protein>
<dbReference type="Proteomes" id="UP000887579">
    <property type="component" value="Unplaced"/>
</dbReference>
<evidence type="ECO:0000313" key="2">
    <source>
        <dbReference type="WBParaSite" id="ES5_v2.g12601.t1"/>
    </source>
</evidence>
<dbReference type="WBParaSite" id="ES5_v2.g12601.t1">
    <property type="protein sequence ID" value="ES5_v2.g12601.t1"/>
    <property type="gene ID" value="ES5_v2.g12601"/>
</dbReference>
<proteinExistence type="predicted"/>
<name>A0AC34F687_9BILA</name>
<organism evidence="1 2">
    <name type="scientific">Panagrolaimus sp. ES5</name>
    <dbReference type="NCBI Taxonomy" id="591445"/>
    <lineage>
        <taxon>Eukaryota</taxon>
        <taxon>Metazoa</taxon>
        <taxon>Ecdysozoa</taxon>
        <taxon>Nematoda</taxon>
        <taxon>Chromadorea</taxon>
        <taxon>Rhabditida</taxon>
        <taxon>Tylenchina</taxon>
        <taxon>Panagrolaimomorpha</taxon>
        <taxon>Panagrolaimoidea</taxon>
        <taxon>Panagrolaimidae</taxon>
        <taxon>Panagrolaimus</taxon>
    </lineage>
</organism>